<gene>
    <name evidence="2" type="ORF">HYR64_10275</name>
</gene>
<accession>A0A931LU29</accession>
<dbReference type="Proteomes" id="UP000727962">
    <property type="component" value="Unassembled WGS sequence"/>
</dbReference>
<reference evidence="2" key="1">
    <citation type="submission" date="2020-07" db="EMBL/GenBank/DDBJ databases">
        <title>Huge and variable diversity of episymbiotic CPR bacteria and DPANN archaea in groundwater ecosystems.</title>
        <authorList>
            <person name="He C.Y."/>
            <person name="Keren R."/>
            <person name="Whittaker M."/>
            <person name="Farag I.F."/>
            <person name="Doudna J."/>
            <person name="Cate J.H.D."/>
            <person name="Banfield J.F."/>
        </authorList>
    </citation>
    <scope>NUCLEOTIDE SEQUENCE</scope>
    <source>
        <strain evidence="2">NC_groundwater_17_Pr7_B-0.1um_64_12</strain>
    </source>
</reference>
<sequence length="320" mass="34564">MKRGGSSGEKSARLRAEPPSSLLRGFGVVINDPERIKGLVIEGFDADSLNASSYDVRVGSKALRGGSAEEYTVTTEKPIEMEPGSYVAVMSAEKVRLGSKESAILGAKRNLSYAGIILLTGMQVHPGYEGHLVFGLFNASGKTFWLQFETKLCTITFLEVAERPGLKTNGADKDLASGKFPPGFIERFAEFKTQGWIGLEKSVGIVTTDLAALKTELQSLRAKVDDIHGPIKKLTEDVTRVSEAVRVTDETVKALAVQHGELMKDVAGLGRDHAERRGRNTVIISIVVALLSIAATSFWNNYLSPMLSKAAHVETGTRAK</sequence>
<dbReference type="GO" id="GO:0008829">
    <property type="term" value="F:dCTP deaminase activity"/>
    <property type="evidence" value="ECO:0007669"/>
    <property type="project" value="InterPro"/>
</dbReference>
<keyword evidence="1" id="KW-0812">Transmembrane</keyword>
<evidence type="ECO:0000256" key="1">
    <source>
        <dbReference type="SAM" id="Phobius"/>
    </source>
</evidence>
<comment type="caution">
    <text evidence="2">The sequence shown here is derived from an EMBL/GenBank/DDBJ whole genome shotgun (WGS) entry which is preliminary data.</text>
</comment>
<keyword evidence="1" id="KW-1133">Transmembrane helix</keyword>
<dbReference type="InterPro" id="IPR011962">
    <property type="entry name" value="dCTP_deaminase"/>
</dbReference>
<dbReference type="SUPFAM" id="SSF51283">
    <property type="entry name" value="dUTPase-like"/>
    <property type="match status" value="1"/>
</dbReference>
<feature type="transmembrane region" description="Helical" evidence="1">
    <location>
        <begin position="281"/>
        <end position="299"/>
    </location>
</feature>
<dbReference type="GO" id="GO:0006229">
    <property type="term" value="P:dUTP biosynthetic process"/>
    <property type="evidence" value="ECO:0007669"/>
    <property type="project" value="InterPro"/>
</dbReference>
<dbReference type="EMBL" id="JACOSL010000063">
    <property type="protein sequence ID" value="MBI1757478.1"/>
    <property type="molecule type" value="Genomic_DNA"/>
</dbReference>
<keyword evidence="1" id="KW-0472">Membrane</keyword>
<protein>
    <recommendedName>
        <fullName evidence="4">dUTPase-like domain-containing protein</fullName>
    </recommendedName>
</protein>
<organism evidence="2 3">
    <name type="scientific">Fimbriimonas ginsengisoli</name>
    <dbReference type="NCBI Taxonomy" id="1005039"/>
    <lineage>
        <taxon>Bacteria</taxon>
        <taxon>Bacillati</taxon>
        <taxon>Armatimonadota</taxon>
        <taxon>Fimbriimonadia</taxon>
        <taxon>Fimbriimonadales</taxon>
        <taxon>Fimbriimonadaceae</taxon>
        <taxon>Fimbriimonas</taxon>
    </lineage>
</organism>
<evidence type="ECO:0000313" key="3">
    <source>
        <dbReference type="Proteomes" id="UP000727962"/>
    </source>
</evidence>
<evidence type="ECO:0008006" key="4">
    <source>
        <dbReference type="Google" id="ProtNLM"/>
    </source>
</evidence>
<dbReference type="InterPro" id="IPR036157">
    <property type="entry name" value="dUTPase-like_sf"/>
</dbReference>
<proteinExistence type="predicted"/>
<dbReference type="AlphaFoldDB" id="A0A931LU29"/>
<name>A0A931LU29_FIMGI</name>
<evidence type="ECO:0000313" key="2">
    <source>
        <dbReference type="EMBL" id="MBI1757478.1"/>
    </source>
</evidence>
<dbReference type="Pfam" id="PF22769">
    <property type="entry name" value="DCD"/>
    <property type="match status" value="1"/>
</dbReference>
<dbReference type="Gene3D" id="2.70.40.10">
    <property type="match status" value="1"/>
</dbReference>